<comment type="caution">
    <text evidence="1">The sequence shown here is derived from an EMBL/GenBank/DDBJ whole genome shotgun (WGS) entry which is preliminary data.</text>
</comment>
<dbReference type="EMBL" id="WUMU01000039">
    <property type="protein sequence ID" value="MXN20939.1"/>
    <property type="molecule type" value="Genomic_DNA"/>
</dbReference>
<proteinExistence type="predicted"/>
<organism evidence="1 2">
    <name type="scientific">Pseudooceanicola albus</name>
    <dbReference type="NCBI Taxonomy" id="2692189"/>
    <lineage>
        <taxon>Bacteria</taxon>
        <taxon>Pseudomonadati</taxon>
        <taxon>Pseudomonadota</taxon>
        <taxon>Alphaproteobacteria</taxon>
        <taxon>Rhodobacterales</taxon>
        <taxon>Paracoccaceae</taxon>
        <taxon>Pseudooceanicola</taxon>
    </lineage>
</organism>
<dbReference type="AlphaFoldDB" id="A0A6L7GAG6"/>
<dbReference type="RefSeq" id="WP_160897058.1">
    <property type="nucleotide sequence ID" value="NZ_WUMU01000039.1"/>
</dbReference>
<name>A0A6L7GAG6_9RHOB</name>
<keyword evidence="2" id="KW-1185">Reference proteome</keyword>
<accession>A0A6L7GAG6</accession>
<gene>
    <name evidence="1" type="ORF">GR170_24190</name>
</gene>
<reference evidence="1 2" key="1">
    <citation type="submission" date="2019-12" db="EMBL/GenBank/DDBJ databases">
        <authorList>
            <person name="Li M."/>
        </authorList>
    </citation>
    <scope>NUCLEOTIDE SEQUENCE [LARGE SCALE GENOMIC DNA]</scope>
    <source>
        <strain evidence="1 2">GBMRC 2024</strain>
    </source>
</reference>
<evidence type="ECO:0000313" key="2">
    <source>
        <dbReference type="Proteomes" id="UP000477911"/>
    </source>
</evidence>
<dbReference type="Proteomes" id="UP000477911">
    <property type="component" value="Unassembled WGS sequence"/>
</dbReference>
<evidence type="ECO:0000313" key="1">
    <source>
        <dbReference type="EMBL" id="MXN20939.1"/>
    </source>
</evidence>
<sequence>MNPHHRYVQQAPIPVHWSHDKSQIFSANAVFETAGPEERSCPPYILEDLTPTSNPQAVAWRHECARQPWHYEIVVRRSEEGKASLLLVMASATQSVLLKQGTCEDEDIFHSALEAMIVEHPMAEISPLKPPRQ</sequence>
<protein>
    <submittedName>
        <fullName evidence="1">Uncharacterized protein</fullName>
    </submittedName>
</protein>